<comment type="caution">
    <text evidence="13">The sequence shown here is derived from an EMBL/GenBank/DDBJ whole genome shotgun (WGS) entry which is preliminary data.</text>
</comment>
<feature type="transmembrane region" description="Helical" evidence="12">
    <location>
        <begin position="59"/>
        <end position="80"/>
    </location>
</feature>
<evidence type="ECO:0000256" key="11">
    <source>
        <dbReference type="ARBA" id="ARBA00044291"/>
    </source>
</evidence>
<keyword evidence="9 12" id="KW-0472">Membrane</keyword>
<keyword evidence="6 12" id="KW-0276">Fatty acid metabolism</keyword>
<comment type="catalytic activity">
    <reaction evidence="12">
        <text>an acyl-CoA + malonyl-CoA + H(+) = a 3-oxoacyl-CoA + CO2 + CoA</text>
        <dbReference type="Rhea" id="RHEA:50252"/>
        <dbReference type="ChEBI" id="CHEBI:15378"/>
        <dbReference type="ChEBI" id="CHEBI:16526"/>
        <dbReference type="ChEBI" id="CHEBI:57287"/>
        <dbReference type="ChEBI" id="CHEBI:57384"/>
        <dbReference type="ChEBI" id="CHEBI:58342"/>
        <dbReference type="ChEBI" id="CHEBI:90726"/>
    </reaction>
    <physiologicalReaction direction="left-to-right" evidence="12">
        <dbReference type="Rhea" id="RHEA:50253"/>
    </physiologicalReaction>
</comment>
<dbReference type="EC" id="2.3.1.-" evidence="12"/>
<evidence type="ECO:0000313" key="13">
    <source>
        <dbReference type="EMBL" id="ESL05323.1"/>
    </source>
</evidence>
<evidence type="ECO:0000313" key="15">
    <source>
        <dbReference type="Proteomes" id="UP000031737"/>
    </source>
</evidence>
<evidence type="ECO:0000256" key="12">
    <source>
        <dbReference type="RuleBase" id="RU361115"/>
    </source>
</evidence>
<evidence type="ECO:0000256" key="1">
    <source>
        <dbReference type="ARBA" id="ARBA00004141"/>
    </source>
</evidence>
<comment type="subcellular location">
    <subcellularLocation>
        <location evidence="1">Membrane</location>
        <topology evidence="1">Multi-pass membrane protein</topology>
    </subcellularLocation>
</comment>
<evidence type="ECO:0000256" key="10">
    <source>
        <dbReference type="ARBA" id="ARBA00023160"/>
    </source>
</evidence>
<reference evidence="13 15" key="1">
    <citation type="submission" date="2013-07" db="EMBL/GenBank/DDBJ databases">
        <authorList>
            <person name="Stoco P.H."/>
            <person name="Wagner G."/>
            <person name="Gerber A."/>
            <person name="Zaha A."/>
            <person name="Thompson C."/>
            <person name="Bartholomeu D.C."/>
            <person name="Luckemeyer D.D."/>
            <person name="Bahia D."/>
            <person name="Loreto E."/>
            <person name="Prestes E.B."/>
            <person name="Lima F.M."/>
            <person name="Rodrigues-Luiz G."/>
            <person name="Vallejo G.A."/>
            <person name="Filho J.F."/>
            <person name="Monteiro K.M."/>
            <person name="Tyler K.M."/>
            <person name="de Almeida L.G."/>
            <person name="Ortiz M.F."/>
            <person name="Siervo M.A."/>
            <person name="de Moraes M.H."/>
            <person name="Cunha O.L."/>
            <person name="Mendonca-Neto R."/>
            <person name="Silva R."/>
            <person name="Teixeira S.M."/>
            <person name="Murta S.M."/>
            <person name="Sincero T.C."/>
            <person name="Mendes T.A."/>
            <person name="Urmenyi T.P."/>
            <person name="Silva V.G."/>
            <person name="da Rocha W.D."/>
            <person name="Andersson B."/>
            <person name="Romanha A.J."/>
            <person name="Steindel M."/>
            <person name="de Vasconcelos A.T."/>
            <person name="Grisard E.C."/>
        </authorList>
    </citation>
    <scope>NUCLEOTIDE SEQUENCE [LARGE SCALE GENOMIC DNA]</scope>
    <source>
        <strain evidence="13 15">SC58</strain>
    </source>
</reference>
<dbReference type="GO" id="GO:0030148">
    <property type="term" value="P:sphingolipid biosynthetic process"/>
    <property type="evidence" value="ECO:0007669"/>
    <property type="project" value="TreeGrafter"/>
</dbReference>
<dbReference type="PANTHER" id="PTHR11157:SF17">
    <property type="entry name" value="ELONGATION OF VERY LONG CHAIN FATTY ACIDS PROTEIN 6"/>
    <property type="match status" value="1"/>
</dbReference>
<dbReference type="GO" id="GO:0019367">
    <property type="term" value="P:fatty acid elongation, saturated fatty acid"/>
    <property type="evidence" value="ECO:0007669"/>
    <property type="project" value="TreeGrafter"/>
</dbReference>
<keyword evidence="3 12" id="KW-0444">Lipid biosynthesis</keyword>
<dbReference type="Proteomes" id="UP000031737">
    <property type="component" value="Unassembled WGS sequence"/>
</dbReference>
<feature type="transmembrane region" description="Helical" evidence="12">
    <location>
        <begin position="188"/>
        <end position="207"/>
    </location>
</feature>
<evidence type="ECO:0000256" key="8">
    <source>
        <dbReference type="ARBA" id="ARBA00023098"/>
    </source>
</evidence>
<feature type="transmembrane region" description="Helical" evidence="12">
    <location>
        <begin position="258"/>
        <end position="277"/>
    </location>
</feature>
<feature type="transmembrane region" description="Helical" evidence="12">
    <location>
        <begin position="163"/>
        <end position="182"/>
    </location>
</feature>
<dbReference type="GO" id="GO:0005789">
    <property type="term" value="C:endoplasmic reticulum membrane"/>
    <property type="evidence" value="ECO:0007669"/>
    <property type="project" value="TreeGrafter"/>
</dbReference>
<organism evidence="13 15">
    <name type="scientific">Trypanosoma rangeli SC58</name>
    <dbReference type="NCBI Taxonomy" id="429131"/>
    <lineage>
        <taxon>Eukaryota</taxon>
        <taxon>Discoba</taxon>
        <taxon>Euglenozoa</taxon>
        <taxon>Kinetoplastea</taxon>
        <taxon>Metakinetoplastina</taxon>
        <taxon>Trypanosomatida</taxon>
        <taxon>Trypanosomatidae</taxon>
        <taxon>Trypanosoma</taxon>
        <taxon>Herpetosoma</taxon>
    </lineage>
</organism>
<keyword evidence="10 12" id="KW-0275">Fatty acid biosynthesis</keyword>
<proteinExistence type="inferred from homology"/>
<feature type="transmembrane region" description="Helical" evidence="12">
    <location>
        <begin position="31"/>
        <end position="47"/>
    </location>
</feature>
<dbReference type="VEuPathDB" id="TriTrypDB:TRSC58_07034"/>
<dbReference type="OrthoDB" id="434092at2759"/>
<dbReference type="PANTHER" id="PTHR11157">
    <property type="entry name" value="FATTY ACID ACYL TRANSFERASE-RELATED"/>
    <property type="match status" value="1"/>
</dbReference>
<accession>A0A061IRX4</accession>
<dbReference type="InterPro" id="IPR030457">
    <property type="entry name" value="ELO_CS"/>
</dbReference>
<dbReference type="GO" id="GO:0009922">
    <property type="term" value="F:fatty acid elongase activity"/>
    <property type="evidence" value="ECO:0007669"/>
    <property type="project" value="InterPro"/>
</dbReference>
<evidence type="ECO:0000256" key="6">
    <source>
        <dbReference type="ARBA" id="ARBA00022832"/>
    </source>
</evidence>
<dbReference type="VEuPathDB" id="TriTrypDB:TRSC58_02612"/>
<evidence type="ECO:0000256" key="3">
    <source>
        <dbReference type="ARBA" id="ARBA00022516"/>
    </source>
</evidence>
<dbReference type="PROSITE" id="PS01188">
    <property type="entry name" value="ELO"/>
    <property type="match status" value="1"/>
</dbReference>
<comment type="similarity">
    <text evidence="2 12">Belongs to the ELO family.</text>
</comment>
<dbReference type="InterPro" id="IPR002076">
    <property type="entry name" value="ELO_fam"/>
</dbReference>
<feature type="transmembrane region" description="Helical" evidence="12">
    <location>
        <begin position="133"/>
        <end position="156"/>
    </location>
</feature>
<protein>
    <recommendedName>
        <fullName evidence="11 12">Elongation of fatty acids protein</fullName>
        <ecNumber evidence="12">2.3.1.-</ecNumber>
    </recommendedName>
</protein>
<feature type="transmembrane region" description="Helical" evidence="12">
    <location>
        <begin position="219"/>
        <end position="243"/>
    </location>
</feature>
<keyword evidence="7 12" id="KW-1133">Transmembrane helix</keyword>
<evidence type="ECO:0000256" key="7">
    <source>
        <dbReference type="ARBA" id="ARBA00022989"/>
    </source>
</evidence>
<dbReference type="EMBL" id="AUPL01007034">
    <property type="protein sequence ID" value="ESL05323.1"/>
    <property type="molecule type" value="Genomic_DNA"/>
</dbReference>
<dbReference type="AlphaFoldDB" id="A0A061IRX4"/>
<keyword evidence="8 12" id="KW-0443">Lipid metabolism</keyword>
<evidence type="ECO:0000256" key="2">
    <source>
        <dbReference type="ARBA" id="ARBA00007263"/>
    </source>
</evidence>
<evidence type="ECO:0000256" key="5">
    <source>
        <dbReference type="ARBA" id="ARBA00022692"/>
    </source>
</evidence>
<dbReference type="GO" id="GO:0042761">
    <property type="term" value="P:very long-chain fatty acid biosynthetic process"/>
    <property type="evidence" value="ECO:0007669"/>
    <property type="project" value="TreeGrafter"/>
</dbReference>
<dbReference type="GO" id="GO:0034626">
    <property type="term" value="P:fatty acid elongation, polyunsaturated fatty acid"/>
    <property type="evidence" value="ECO:0007669"/>
    <property type="project" value="TreeGrafter"/>
</dbReference>
<dbReference type="Pfam" id="PF01151">
    <property type="entry name" value="ELO"/>
    <property type="match status" value="1"/>
</dbReference>
<evidence type="ECO:0000256" key="4">
    <source>
        <dbReference type="ARBA" id="ARBA00022679"/>
    </source>
</evidence>
<keyword evidence="5 12" id="KW-0812">Transmembrane</keyword>
<sequence length="300" mass="34726">MADVFMQIYTRRTEDFRGEYVRDWMREHSDVPVLAVVFYLALVLYVPQQVMAHRRPLNLRFVNIVWNLLLTIFSICGAYHCVPRLLELVISPRISGMTGDLKLGSDTTAPELRGSLHNSACAWNDKIFFDGTVGIWVSAFILSKIPEMLDTAFLVFQKKPVIFLHWYHHATVMLFCWHAYAYTISSGLWFATMNYCVHAVMYFYYFVCACGLRKMIRPIAPFITMMQLLQMVVGTLVVAYTAYHSYLSGYGCEVNRTSIRLGLVMYISYFILFLQLYHRSYIKPKANPALKMSNGEKKCN</sequence>
<dbReference type="GO" id="GO:0034625">
    <property type="term" value="P:fatty acid elongation, monounsaturated fatty acid"/>
    <property type="evidence" value="ECO:0007669"/>
    <property type="project" value="TreeGrafter"/>
</dbReference>
<name>A0A061IRX4_TRYRA</name>
<keyword evidence="4 12" id="KW-0808">Transferase</keyword>
<evidence type="ECO:0000313" key="14">
    <source>
        <dbReference type="EMBL" id="ESL09664.1"/>
    </source>
</evidence>
<keyword evidence="15" id="KW-1185">Reference proteome</keyword>
<gene>
    <name evidence="14" type="ORF">TRSC58_02612</name>
    <name evidence="13" type="ORF">TRSC58_07034</name>
</gene>
<evidence type="ECO:0000256" key="9">
    <source>
        <dbReference type="ARBA" id="ARBA00023136"/>
    </source>
</evidence>
<dbReference type="EMBL" id="AUPL01002612">
    <property type="protein sequence ID" value="ESL09664.1"/>
    <property type="molecule type" value="Genomic_DNA"/>
</dbReference>